<evidence type="ECO:0000313" key="4">
    <source>
        <dbReference type="Proteomes" id="UP000076798"/>
    </source>
</evidence>
<dbReference type="EMBL" id="KV428084">
    <property type="protein sequence ID" value="KZT37374.1"/>
    <property type="molecule type" value="Genomic_DNA"/>
</dbReference>
<keyword evidence="2" id="KW-1133">Transmembrane helix</keyword>
<feature type="transmembrane region" description="Helical" evidence="2">
    <location>
        <begin position="24"/>
        <end position="46"/>
    </location>
</feature>
<protein>
    <submittedName>
        <fullName evidence="3">Uncharacterized protein</fullName>
    </submittedName>
</protein>
<feature type="region of interest" description="Disordered" evidence="1">
    <location>
        <begin position="181"/>
        <end position="215"/>
    </location>
</feature>
<dbReference type="AlphaFoldDB" id="A0A166CEQ6"/>
<evidence type="ECO:0000313" key="3">
    <source>
        <dbReference type="EMBL" id="KZT37374.1"/>
    </source>
</evidence>
<organism evidence="3 4">
    <name type="scientific">Sistotremastrum suecicum HHB10207 ss-3</name>
    <dbReference type="NCBI Taxonomy" id="1314776"/>
    <lineage>
        <taxon>Eukaryota</taxon>
        <taxon>Fungi</taxon>
        <taxon>Dikarya</taxon>
        <taxon>Basidiomycota</taxon>
        <taxon>Agaricomycotina</taxon>
        <taxon>Agaricomycetes</taxon>
        <taxon>Sistotremastrales</taxon>
        <taxon>Sistotremastraceae</taxon>
        <taxon>Sistotremastrum</taxon>
    </lineage>
</organism>
<keyword evidence="4" id="KW-1185">Reference proteome</keyword>
<evidence type="ECO:0000256" key="2">
    <source>
        <dbReference type="SAM" id="Phobius"/>
    </source>
</evidence>
<feature type="compositionally biased region" description="Low complexity" evidence="1">
    <location>
        <begin position="181"/>
        <end position="193"/>
    </location>
</feature>
<accession>A0A166CEQ6</accession>
<keyword evidence="2" id="KW-0812">Transmembrane</keyword>
<keyword evidence="2" id="KW-0472">Membrane</keyword>
<dbReference type="Proteomes" id="UP000076798">
    <property type="component" value="Unassembled WGS sequence"/>
</dbReference>
<sequence length="239" mass="25879">MSTMEASSASFPLKDTRIFHRESTWSFAAVLETASTILHPLVMIVLEVVPAGLLLALIVPMVACFVLAAIILLAVFAVLRLTHHLLGSTPQLMRRLGAWSCDLLAQLLSEVFMSEGQTTMPQRRTANDQIEPTISLMLQFAQTISSSIGHTLEAVTAKWAHTATPHVVRCITNDEDIQSPLLSPSLSQNSSPSAAEVEDYDSGSSSSSSPCVATLDLPHGRFSSERLNQPSCTNIHKVK</sequence>
<feature type="transmembrane region" description="Helical" evidence="2">
    <location>
        <begin position="52"/>
        <end position="79"/>
    </location>
</feature>
<reference evidence="3 4" key="1">
    <citation type="journal article" date="2016" name="Mol. Biol. Evol.">
        <title>Comparative Genomics of Early-Diverging Mushroom-Forming Fungi Provides Insights into the Origins of Lignocellulose Decay Capabilities.</title>
        <authorList>
            <person name="Nagy L.G."/>
            <person name="Riley R."/>
            <person name="Tritt A."/>
            <person name="Adam C."/>
            <person name="Daum C."/>
            <person name="Floudas D."/>
            <person name="Sun H."/>
            <person name="Yadav J.S."/>
            <person name="Pangilinan J."/>
            <person name="Larsson K.H."/>
            <person name="Matsuura K."/>
            <person name="Barry K."/>
            <person name="Labutti K."/>
            <person name="Kuo R."/>
            <person name="Ohm R.A."/>
            <person name="Bhattacharya S.S."/>
            <person name="Shirouzu T."/>
            <person name="Yoshinaga Y."/>
            <person name="Martin F.M."/>
            <person name="Grigoriev I.V."/>
            <person name="Hibbett D.S."/>
        </authorList>
    </citation>
    <scope>NUCLEOTIDE SEQUENCE [LARGE SCALE GENOMIC DNA]</scope>
    <source>
        <strain evidence="3 4">HHB10207 ss-3</strain>
    </source>
</reference>
<name>A0A166CEQ6_9AGAM</name>
<gene>
    <name evidence="3" type="ORF">SISSUDRAFT_1062835</name>
</gene>
<proteinExistence type="predicted"/>
<evidence type="ECO:0000256" key="1">
    <source>
        <dbReference type="SAM" id="MobiDB-lite"/>
    </source>
</evidence>